<dbReference type="GO" id="GO:0008270">
    <property type="term" value="F:zinc ion binding"/>
    <property type="evidence" value="ECO:0007669"/>
    <property type="project" value="UniProtKB-KW"/>
</dbReference>
<dbReference type="CDD" id="cd19677">
    <property type="entry name" value="UBR-box_UBR7"/>
    <property type="match status" value="1"/>
</dbReference>
<evidence type="ECO:0000256" key="2">
    <source>
        <dbReference type="ARBA" id="ARBA00022771"/>
    </source>
</evidence>
<dbReference type="SUPFAM" id="SSF57903">
    <property type="entry name" value="FYVE/PHD zinc finger"/>
    <property type="match status" value="1"/>
</dbReference>
<dbReference type="InterPro" id="IPR001965">
    <property type="entry name" value="Znf_PHD"/>
</dbReference>
<evidence type="ECO:0000313" key="7">
    <source>
        <dbReference type="Proteomes" id="UP001159042"/>
    </source>
</evidence>
<dbReference type="AlphaFoldDB" id="A0AAV8VGU7"/>
<dbReference type="SMART" id="SM00396">
    <property type="entry name" value="ZnF_UBR1"/>
    <property type="match status" value="1"/>
</dbReference>
<comment type="caution">
    <text evidence="6">The sequence shown here is derived from an EMBL/GenBank/DDBJ whole genome shotgun (WGS) entry which is preliminary data.</text>
</comment>
<organism evidence="6 7">
    <name type="scientific">Exocentrus adspersus</name>
    <dbReference type="NCBI Taxonomy" id="1586481"/>
    <lineage>
        <taxon>Eukaryota</taxon>
        <taxon>Metazoa</taxon>
        <taxon>Ecdysozoa</taxon>
        <taxon>Arthropoda</taxon>
        <taxon>Hexapoda</taxon>
        <taxon>Insecta</taxon>
        <taxon>Pterygota</taxon>
        <taxon>Neoptera</taxon>
        <taxon>Endopterygota</taxon>
        <taxon>Coleoptera</taxon>
        <taxon>Polyphaga</taxon>
        <taxon>Cucujiformia</taxon>
        <taxon>Chrysomeloidea</taxon>
        <taxon>Cerambycidae</taxon>
        <taxon>Lamiinae</taxon>
        <taxon>Acanthocinini</taxon>
        <taxon>Exocentrus</taxon>
    </lineage>
</organism>
<evidence type="ECO:0000256" key="1">
    <source>
        <dbReference type="ARBA" id="ARBA00022723"/>
    </source>
</evidence>
<keyword evidence="1" id="KW-0479">Metal-binding</keyword>
<keyword evidence="7" id="KW-1185">Reference proteome</keyword>
<dbReference type="GO" id="GO:0061630">
    <property type="term" value="F:ubiquitin protein ligase activity"/>
    <property type="evidence" value="ECO:0007669"/>
    <property type="project" value="InterPro"/>
</dbReference>
<gene>
    <name evidence="6" type="ORF">NQ315_017167</name>
</gene>
<dbReference type="GO" id="GO:0005737">
    <property type="term" value="C:cytoplasm"/>
    <property type="evidence" value="ECO:0007669"/>
    <property type="project" value="TreeGrafter"/>
</dbReference>
<dbReference type="InterPro" id="IPR047506">
    <property type="entry name" value="UBR7-like_UBR-box"/>
</dbReference>
<dbReference type="CDD" id="cd15542">
    <property type="entry name" value="PHD_UBR7"/>
    <property type="match status" value="1"/>
</dbReference>
<keyword evidence="3" id="KW-0862">Zinc</keyword>
<protein>
    <recommendedName>
        <fullName evidence="5">UBR-type domain-containing protein</fullName>
    </recommendedName>
</protein>
<dbReference type="InterPro" id="IPR011011">
    <property type="entry name" value="Znf_FYVE_PHD"/>
</dbReference>
<reference evidence="6 7" key="1">
    <citation type="journal article" date="2023" name="Insect Mol. Biol.">
        <title>Genome sequencing provides insights into the evolution of gene families encoding plant cell wall-degrading enzymes in longhorned beetles.</title>
        <authorList>
            <person name="Shin N.R."/>
            <person name="Okamura Y."/>
            <person name="Kirsch R."/>
            <person name="Pauchet Y."/>
        </authorList>
    </citation>
    <scope>NUCLEOTIDE SEQUENCE [LARGE SCALE GENOMIC DNA]</scope>
    <source>
        <strain evidence="6">EAD_L_NR</strain>
    </source>
</reference>
<dbReference type="PANTHER" id="PTHR13513">
    <property type="entry name" value="E3 UBIQUITIN-PROTEIN LIGASE UBR7"/>
    <property type="match status" value="1"/>
</dbReference>
<evidence type="ECO:0000256" key="3">
    <source>
        <dbReference type="ARBA" id="ARBA00022833"/>
    </source>
</evidence>
<sequence length="342" mass="39472">MADENNTEENNANNVEDSDTVTLTLNEVLELEDELIENTAAVLGAANDKTCSYVEGYLKRQALYSCLTCIPEAKEDPEKGAGICLACSYHCHDGHDLVELYTKRNFRCDCGNSKFPNLECNLFNEKSDINDLNSYNQNFSGFYCVCHRPYPDPEDPVPDEMVQCIICEDWYHTRHLGTEVPSNNFSEMICEACVKKNEFLLHYDDKAKKPSQSAEGDTSEEIDPITWRKELCTCDDCLRMYENEDVAFLLDPEDPVHLYEEKGKAKAKEIVENHDRDFMNSLNRVQLVDCIAGYNDLKEHLAEYLKKFAENKKIVREEDIREFFEGMNARKKQRVEVPHYCR</sequence>
<feature type="zinc finger region" description="UBR-type" evidence="4">
    <location>
        <begin position="49"/>
        <end position="125"/>
    </location>
</feature>
<dbReference type="InterPro" id="IPR003126">
    <property type="entry name" value="Znf_UBR"/>
</dbReference>
<dbReference type="SMART" id="SM00249">
    <property type="entry name" value="PHD"/>
    <property type="match status" value="1"/>
</dbReference>
<feature type="domain" description="UBR-type" evidence="5">
    <location>
        <begin position="49"/>
        <end position="125"/>
    </location>
</feature>
<dbReference type="Proteomes" id="UP001159042">
    <property type="component" value="Unassembled WGS sequence"/>
</dbReference>
<dbReference type="PANTHER" id="PTHR13513:SF9">
    <property type="entry name" value="E3 UBIQUITIN-PROTEIN LIGASE UBR7-RELATED"/>
    <property type="match status" value="1"/>
</dbReference>
<evidence type="ECO:0000313" key="6">
    <source>
        <dbReference type="EMBL" id="KAJ8913423.1"/>
    </source>
</evidence>
<dbReference type="EMBL" id="JANEYG010000094">
    <property type="protein sequence ID" value="KAJ8913423.1"/>
    <property type="molecule type" value="Genomic_DNA"/>
</dbReference>
<dbReference type="InterPro" id="IPR013083">
    <property type="entry name" value="Znf_RING/FYVE/PHD"/>
</dbReference>
<evidence type="ECO:0000259" key="5">
    <source>
        <dbReference type="PROSITE" id="PS51157"/>
    </source>
</evidence>
<evidence type="ECO:0000256" key="4">
    <source>
        <dbReference type="PROSITE-ProRule" id="PRU00508"/>
    </source>
</evidence>
<proteinExistence type="predicted"/>
<dbReference type="Pfam" id="PF02207">
    <property type="entry name" value="zf-UBR"/>
    <property type="match status" value="1"/>
</dbReference>
<accession>A0AAV8VGU7</accession>
<dbReference type="PROSITE" id="PS51157">
    <property type="entry name" value="ZF_UBR"/>
    <property type="match status" value="1"/>
</dbReference>
<dbReference type="InterPro" id="IPR040204">
    <property type="entry name" value="UBR7"/>
</dbReference>
<name>A0AAV8VGU7_9CUCU</name>
<dbReference type="Gene3D" id="3.30.40.10">
    <property type="entry name" value="Zinc/RING finger domain, C3HC4 (zinc finger)"/>
    <property type="match status" value="1"/>
</dbReference>
<keyword evidence="2" id="KW-0863">Zinc-finger</keyword>